<name>A0A060C5M0_9BACT</name>
<accession>A0A060C5M0</accession>
<evidence type="ECO:0000256" key="1">
    <source>
        <dbReference type="ARBA" id="ARBA00023239"/>
    </source>
</evidence>
<dbReference type="Pfam" id="PF07977">
    <property type="entry name" value="FabA"/>
    <property type="match status" value="1"/>
</dbReference>
<proteinExistence type="predicted"/>
<dbReference type="SUPFAM" id="SSF54637">
    <property type="entry name" value="Thioesterase/thiol ester dehydrase-isomerase"/>
    <property type="match status" value="1"/>
</dbReference>
<evidence type="ECO:0000313" key="2">
    <source>
        <dbReference type="EMBL" id="AIA90247.1"/>
    </source>
</evidence>
<dbReference type="InterPro" id="IPR029069">
    <property type="entry name" value="HotDog_dom_sf"/>
</dbReference>
<keyword evidence="1" id="KW-0456">Lyase</keyword>
<dbReference type="GO" id="GO:0016829">
    <property type="term" value="F:lyase activity"/>
    <property type="evidence" value="ECO:0007669"/>
    <property type="project" value="UniProtKB-KW"/>
</dbReference>
<protein>
    <submittedName>
        <fullName evidence="2">FabA</fullName>
    </submittedName>
</protein>
<dbReference type="PANTHER" id="PTHR30272:SF1">
    <property type="entry name" value="3-HYDROXYACYL-[ACYL-CARRIER-PROTEIN] DEHYDRATASE"/>
    <property type="match status" value="1"/>
</dbReference>
<reference evidence="2" key="1">
    <citation type="journal article" date="2013" name="Environ. Microbiol.">
        <title>Seasonally variable intestinal metagenomes of the red palm weevil (Rhynchophorus ferrugineus).</title>
        <authorList>
            <person name="Jia S."/>
            <person name="Zhang X."/>
            <person name="Zhang G."/>
            <person name="Yin A."/>
            <person name="Zhang S."/>
            <person name="Li F."/>
            <person name="Wang L."/>
            <person name="Zhao D."/>
            <person name="Yun Q."/>
            <person name="Tala"/>
            <person name="Wang J."/>
            <person name="Sun G."/>
            <person name="Baabdullah M."/>
            <person name="Yu X."/>
            <person name="Hu S."/>
            <person name="Al-Mssallem I.S."/>
            <person name="Yu J."/>
        </authorList>
    </citation>
    <scope>NUCLEOTIDE SEQUENCE</scope>
</reference>
<sequence length="87" mass="9377">MEAMAQAAAVLVGVSLDLADKGMGTYFMSIDKCRFRQKVVPGDVLELHMTTLRGGGKIWKFEGRAMVNGQLAAEAEVMAMLNRGDNG</sequence>
<dbReference type="AlphaFoldDB" id="A0A060C5M0"/>
<organism evidence="2">
    <name type="scientific">uncultured Paludibacter sp</name>
    <dbReference type="NCBI Taxonomy" id="497635"/>
    <lineage>
        <taxon>Bacteria</taxon>
        <taxon>Pseudomonadati</taxon>
        <taxon>Bacteroidota</taxon>
        <taxon>Bacteroidia</taxon>
        <taxon>Bacteroidales</taxon>
        <taxon>Paludibacteraceae</taxon>
        <taxon>Paludibacter</taxon>
        <taxon>environmental samples</taxon>
    </lineage>
</organism>
<dbReference type="CDD" id="cd01288">
    <property type="entry name" value="FabZ"/>
    <property type="match status" value="1"/>
</dbReference>
<dbReference type="InterPro" id="IPR013114">
    <property type="entry name" value="FabA_FabZ"/>
</dbReference>
<dbReference type="Gene3D" id="3.10.129.10">
    <property type="entry name" value="Hotdog Thioesterase"/>
    <property type="match status" value="1"/>
</dbReference>
<dbReference type="EMBL" id="KF122948">
    <property type="protein sequence ID" value="AIA90247.1"/>
    <property type="molecule type" value="Genomic_DNA"/>
</dbReference>
<dbReference type="PANTHER" id="PTHR30272">
    <property type="entry name" value="3-HYDROXYACYL-[ACYL-CARRIER-PROTEIN] DEHYDRATASE"/>
    <property type="match status" value="1"/>
</dbReference>